<sequence>MICKHCGAEMRDDSRFCPQCGETVSGAAPDVPAGPESTFTGTYLACAGYMLLLTVAGAVTFGIATPWVWAAYLRWRNRHTFIQGRQLFFDGTGWELFWRSLLWIVLTCVTFGLFLLIVYVSYERWRVSHTYFASREGEKTE</sequence>
<feature type="transmembrane region" description="Helical" evidence="1">
    <location>
        <begin position="49"/>
        <end position="75"/>
    </location>
</feature>
<evidence type="ECO:0000256" key="1">
    <source>
        <dbReference type="SAM" id="Phobius"/>
    </source>
</evidence>
<dbReference type="Pfam" id="PF05987">
    <property type="entry name" value="DUF898"/>
    <property type="match status" value="1"/>
</dbReference>
<dbReference type="STRING" id="1111454.HMPREF1250_1485"/>
<accession>U7UL65</accession>
<evidence type="ECO:0000313" key="4">
    <source>
        <dbReference type="Proteomes" id="UP000017090"/>
    </source>
</evidence>
<dbReference type="Pfam" id="PF13240">
    <property type="entry name" value="Zn_Ribbon_1"/>
    <property type="match status" value="1"/>
</dbReference>
<keyword evidence="1" id="KW-0812">Transmembrane</keyword>
<keyword evidence="1" id="KW-1133">Transmembrane helix</keyword>
<dbReference type="RefSeq" id="WP_023053845.1">
    <property type="nucleotide sequence ID" value="NZ_AWXA01000037.1"/>
</dbReference>
<keyword evidence="4" id="KW-1185">Reference proteome</keyword>
<dbReference type="EMBL" id="AWXA01000037">
    <property type="protein sequence ID" value="ERT59218.1"/>
    <property type="molecule type" value="Genomic_DNA"/>
</dbReference>
<dbReference type="OrthoDB" id="1625097at2"/>
<proteinExistence type="predicted"/>
<comment type="caution">
    <text evidence="3">The sequence shown here is derived from an EMBL/GenBank/DDBJ whole genome shotgun (WGS) entry which is preliminary data.</text>
</comment>
<keyword evidence="1" id="KW-0472">Membrane</keyword>
<feature type="domain" description="Zinc-ribbon" evidence="2">
    <location>
        <begin position="3"/>
        <end position="21"/>
    </location>
</feature>
<name>U7UL65_9FIRM</name>
<protein>
    <submittedName>
        <fullName evidence="3">Zinc-ribbon domain protein</fullName>
    </submittedName>
</protein>
<dbReference type="AlphaFoldDB" id="U7UL65"/>
<reference evidence="3 4" key="1">
    <citation type="submission" date="2013-09" db="EMBL/GenBank/DDBJ databases">
        <authorList>
            <person name="Durkin A.S."/>
            <person name="Haft D.R."/>
            <person name="McCorrison J."/>
            <person name="Torralba M."/>
            <person name="Gillis M."/>
            <person name="Haft D.H."/>
            <person name="Methe B."/>
            <person name="Sutton G."/>
            <person name="Nelson K.E."/>
        </authorList>
    </citation>
    <scope>NUCLEOTIDE SEQUENCE [LARGE SCALE GENOMIC DNA]</scope>
    <source>
        <strain evidence="3 4">BV3C16-1</strain>
    </source>
</reference>
<dbReference type="Proteomes" id="UP000017090">
    <property type="component" value="Unassembled WGS sequence"/>
</dbReference>
<evidence type="ECO:0000313" key="3">
    <source>
        <dbReference type="EMBL" id="ERT59218.1"/>
    </source>
</evidence>
<dbReference type="PATRIC" id="fig|1111454.3.peg.1405"/>
<evidence type="ECO:0000259" key="2">
    <source>
        <dbReference type="Pfam" id="PF13240"/>
    </source>
</evidence>
<dbReference type="InterPro" id="IPR010295">
    <property type="entry name" value="DUF898"/>
</dbReference>
<feature type="transmembrane region" description="Helical" evidence="1">
    <location>
        <begin position="96"/>
        <end position="122"/>
    </location>
</feature>
<dbReference type="eggNOG" id="COG4269">
    <property type="taxonomic scope" value="Bacteria"/>
</dbReference>
<dbReference type="InterPro" id="IPR026870">
    <property type="entry name" value="Zinc_ribbon_dom"/>
</dbReference>
<organism evidence="3 4">
    <name type="scientific">Megasphaera vaginalis</name>
    <name type="common">ex Srinivasan et al. 2021</name>
    <dbReference type="NCBI Taxonomy" id="1111454"/>
    <lineage>
        <taxon>Bacteria</taxon>
        <taxon>Bacillati</taxon>
        <taxon>Bacillota</taxon>
        <taxon>Negativicutes</taxon>
        <taxon>Veillonellales</taxon>
        <taxon>Veillonellaceae</taxon>
        <taxon>Megasphaera</taxon>
    </lineage>
</organism>
<gene>
    <name evidence="3" type="ORF">HMPREF1250_1485</name>
</gene>